<dbReference type="OrthoDB" id="10066125at2759"/>
<dbReference type="HOGENOM" id="CLU_868734_0_0_1"/>
<protein>
    <recommendedName>
        <fullName evidence="2">Small acidic protein</fullName>
    </recommendedName>
</protein>
<feature type="compositionally biased region" description="Basic and acidic residues" evidence="3">
    <location>
        <begin position="299"/>
        <end position="308"/>
    </location>
</feature>
<evidence type="ECO:0000313" key="6">
    <source>
        <dbReference type="Proteomes" id="UP000007241"/>
    </source>
</evidence>
<dbReference type="PANTHER" id="PTHR22175">
    <property type="entry name" value="SMALL ACIDIC PROTEIN-RELATED"/>
    <property type="match status" value="1"/>
</dbReference>
<keyword evidence="6" id="KW-1185">Reference proteome</keyword>
<accession>F4P0A6</accession>
<feature type="region of interest" description="Disordered" evidence="3">
    <location>
        <begin position="274"/>
        <end position="320"/>
    </location>
</feature>
<dbReference type="OMA" id="QAEQWQV"/>
<proteinExistence type="inferred from homology"/>
<dbReference type="EMBL" id="GL882882">
    <property type="protein sequence ID" value="EGF81107.1"/>
    <property type="molecule type" value="Genomic_DNA"/>
</dbReference>
<gene>
    <name evidence="5" type="ORF">BATDEDRAFT_87804</name>
</gene>
<feature type="compositionally biased region" description="Basic and acidic residues" evidence="3">
    <location>
        <begin position="69"/>
        <end position="78"/>
    </location>
</feature>
<dbReference type="InParanoid" id="F4P0A6"/>
<name>F4P0A6_BATDJ</name>
<dbReference type="PANTHER" id="PTHR22175:SF0">
    <property type="entry name" value="SMALL ACIDIC PROTEIN"/>
    <property type="match status" value="1"/>
</dbReference>
<evidence type="ECO:0000259" key="4">
    <source>
        <dbReference type="Pfam" id="PF15477"/>
    </source>
</evidence>
<dbReference type="RefSeq" id="XP_006678090.1">
    <property type="nucleotide sequence ID" value="XM_006678027.1"/>
</dbReference>
<dbReference type="InterPro" id="IPR028124">
    <property type="entry name" value="SMAP_dom"/>
</dbReference>
<dbReference type="GeneID" id="18242917"/>
<feature type="compositionally biased region" description="Polar residues" evidence="3">
    <location>
        <begin position="274"/>
        <end position="284"/>
    </location>
</feature>
<dbReference type="AlphaFoldDB" id="F4P0A6"/>
<dbReference type="InterPro" id="IPR026714">
    <property type="entry name" value="SMAP"/>
</dbReference>
<feature type="compositionally biased region" description="Polar residues" evidence="3">
    <location>
        <begin position="215"/>
        <end position="235"/>
    </location>
</feature>
<organism evidence="5 6">
    <name type="scientific">Batrachochytrium dendrobatidis (strain JAM81 / FGSC 10211)</name>
    <name type="common">Frog chytrid fungus</name>
    <dbReference type="NCBI Taxonomy" id="684364"/>
    <lineage>
        <taxon>Eukaryota</taxon>
        <taxon>Fungi</taxon>
        <taxon>Fungi incertae sedis</taxon>
        <taxon>Chytridiomycota</taxon>
        <taxon>Chytridiomycota incertae sedis</taxon>
        <taxon>Chytridiomycetes</taxon>
        <taxon>Rhizophydiales</taxon>
        <taxon>Rhizophydiales incertae sedis</taxon>
        <taxon>Batrachochytrium</taxon>
    </lineage>
</organism>
<feature type="compositionally biased region" description="Polar residues" evidence="3">
    <location>
        <begin position="27"/>
        <end position="37"/>
    </location>
</feature>
<dbReference type="Proteomes" id="UP000007241">
    <property type="component" value="Unassembled WGS sequence"/>
</dbReference>
<comment type="similarity">
    <text evidence="1">Belongs to the SMAP family.</text>
</comment>
<feature type="compositionally biased region" description="Basic and acidic residues" evidence="3">
    <location>
        <begin position="109"/>
        <end position="118"/>
    </location>
</feature>
<feature type="compositionally biased region" description="Basic residues" evidence="3">
    <location>
        <begin position="99"/>
        <end position="108"/>
    </location>
</feature>
<feature type="compositionally biased region" description="Low complexity" evidence="3">
    <location>
        <begin position="1"/>
        <end position="22"/>
    </location>
</feature>
<evidence type="ECO:0000313" key="5">
    <source>
        <dbReference type="EMBL" id="EGF81107.1"/>
    </source>
</evidence>
<reference evidence="5 6" key="1">
    <citation type="submission" date="2009-12" db="EMBL/GenBank/DDBJ databases">
        <title>The draft genome of Batrachochytrium dendrobatidis.</title>
        <authorList>
            <consortium name="US DOE Joint Genome Institute (JGI-PGF)"/>
            <person name="Kuo A."/>
            <person name="Salamov A."/>
            <person name="Schmutz J."/>
            <person name="Lucas S."/>
            <person name="Pitluck S."/>
            <person name="Rosenblum E."/>
            <person name="Stajich J."/>
            <person name="Eisen M."/>
            <person name="Grigoriev I.V."/>
        </authorList>
    </citation>
    <scope>NUCLEOTIDE SEQUENCE [LARGE SCALE GENOMIC DNA]</scope>
    <source>
        <strain evidence="6">JAM81 / FGSC 10211</strain>
    </source>
</reference>
<evidence type="ECO:0000256" key="2">
    <source>
        <dbReference type="ARBA" id="ARBA00016161"/>
    </source>
</evidence>
<feature type="compositionally biased region" description="Basic residues" evidence="3">
    <location>
        <begin position="139"/>
        <end position="148"/>
    </location>
</feature>
<dbReference type="Pfam" id="PF15477">
    <property type="entry name" value="SMAP"/>
    <property type="match status" value="1"/>
</dbReference>
<evidence type="ECO:0000256" key="1">
    <source>
        <dbReference type="ARBA" id="ARBA00006502"/>
    </source>
</evidence>
<feature type="region of interest" description="Disordered" evidence="3">
    <location>
        <begin position="1"/>
        <end position="235"/>
    </location>
</feature>
<sequence length="320" mass="34657">MSRMSAKNKALSAKAKSSASNNDSTHDTINVSKSSNAPVLPLKEPKTNTIEPVIATDKPKSKTQKKRKNDATEPEKSDNVLVQDQTDAIKPQVDATNKPKSKTQKKRKNDATEPEKSDNVLVQDQTDVVKPQVDATNKPKSKTQKKRKITDASPVSDQPCKNLLENAHTSESPVDTDAKTKGSTIATSNKENSKKSSVSKKTKESKTSSTGASKLSKTTLAKNDTTSAKKSTASLPTTCLAPITSTNKWENATLCGDAARKEKFMRLLGAKKTGVSTTNVPTSDLSHDTESTQESLLKQFEKSKDIQQTRKQGKRLGLGF</sequence>
<feature type="domain" description="Small acidic protein-like" evidence="4">
    <location>
        <begin position="249"/>
        <end position="319"/>
    </location>
</feature>
<evidence type="ECO:0000256" key="3">
    <source>
        <dbReference type="SAM" id="MobiDB-lite"/>
    </source>
</evidence>